<comment type="caution">
    <text evidence="7">The sequence shown here is derived from an EMBL/GenBank/DDBJ whole genome shotgun (WGS) entry which is preliminary data.</text>
</comment>
<feature type="domain" description="NrS-1 polymerase-like helicase" evidence="6">
    <location>
        <begin position="509"/>
        <end position="616"/>
    </location>
</feature>
<accession>A0ABS5RLC1</accession>
<dbReference type="Pfam" id="PF12965">
    <property type="entry name" value="DUF3854"/>
    <property type="match status" value="1"/>
</dbReference>
<keyword evidence="8" id="KW-1185">Reference proteome</keyword>
<evidence type="ECO:0000259" key="6">
    <source>
        <dbReference type="Pfam" id="PF19263"/>
    </source>
</evidence>
<dbReference type="InterPro" id="IPR006500">
    <property type="entry name" value="Helicase_put_C_phage/plasmid"/>
</dbReference>
<dbReference type="RefSeq" id="WP_214093953.1">
    <property type="nucleotide sequence ID" value="NZ_JAHCLR010000036.1"/>
</dbReference>
<feature type="compositionally biased region" description="Acidic residues" evidence="3">
    <location>
        <begin position="813"/>
        <end position="825"/>
    </location>
</feature>
<dbReference type="InterPro" id="IPR051620">
    <property type="entry name" value="ORF904-like_C"/>
</dbReference>
<dbReference type="InterPro" id="IPR045455">
    <property type="entry name" value="NrS-1_pol-like_helicase"/>
</dbReference>
<feature type="domain" description="Bacteriophage/plasmid primase P4 C-terminal" evidence="4">
    <location>
        <begin position="396"/>
        <end position="473"/>
    </location>
</feature>
<dbReference type="Pfam" id="PF08706">
    <property type="entry name" value="D5_N"/>
    <property type="match status" value="1"/>
</dbReference>
<dbReference type="Gene3D" id="3.40.50.300">
    <property type="entry name" value="P-loop containing nucleotide triphosphate hydrolases"/>
    <property type="match status" value="1"/>
</dbReference>
<organism evidence="7 8">
    <name type="scientific">Mycolicibacter acidiphilus</name>
    <dbReference type="NCBI Taxonomy" id="2835306"/>
    <lineage>
        <taxon>Bacteria</taxon>
        <taxon>Bacillati</taxon>
        <taxon>Actinomycetota</taxon>
        <taxon>Actinomycetes</taxon>
        <taxon>Mycobacteriales</taxon>
        <taxon>Mycobacteriaceae</taxon>
        <taxon>Mycolicibacter</taxon>
    </lineage>
</organism>
<evidence type="ECO:0000259" key="4">
    <source>
        <dbReference type="Pfam" id="PF08706"/>
    </source>
</evidence>
<dbReference type="Pfam" id="PF19263">
    <property type="entry name" value="DUF5906"/>
    <property type="match status" value="1"/>
</dbReference>
<dbReference type="InterPro" id="IPR014818">
    <property type="entry name" value="Phage/plasmid_primase_P4_C"/>
</dbReference>
<evidence type="ECO:0000259" key="5">
    <source>
        <dbReference type="Pfam" id="PF12965"/>
    </source>
</evidence>
<sequence length="1073" mass="115789">MSLTRIGDGEEFDPYADVPPPTVPPYDAAEPEDIYGGSVSEVADDAESPEDPDLTAELPGVELTPAHLTYLLDGGFTEDYLDLPHVAPLIRSFNSWEHIPEARRFAIDHTHEPTGIWFGHRDPKTDKISWQLRPDHPTVGDDGRPKKYTFRKGSGSPVGLVSAPLAVPPVNHTVLIIEGTKQARAVAAALAHDPSYVVVCIPGCQNGVTNGRLQDGISHVAKGAKQVIIVPDADAATNTYVYDAMDRLGKAIRARMNGRRNCVRFAQLVGAKGLTDGIDDVLAELPALERPAYLTELIDNAIPAPADVRPKKRPRGEDADEPMYFHPFAGGLRTKACAEAILDAANYAIDSESGVLYRWSVLTGLYEPDRNAGSQRGSAFVSDNLCDLLGDDYRSTFISSVEEMVRARLIADGRIIPEVPDTNGSLPVNNGLLDMETGRLVPYSPEVFVTAKLNVDFDPDAECLEFDAWLPEATSLSDGTNQAAIVLDAMSALLDTASGRRAPDIAPYLYGAPRAGKGTLGNDIIGTLIPPQFQTAMSLSEMAADRPVQNASLYRMLVNISGETRDEFVADTSVMKRVLGGDLITAELKYGKLWRFRNRAFCIFMGNDLPHVSDTTGGFTARLVPIRFTKSNVGQEDRGIGMRLRAELPGILNRLIEAWKARQSRGGTFLPPAAEATRAFAEATNPVSEFMSERVGVAPEAAWSGTGTVTTEWGTTKTDLYAEYTAHALSVGRKPMARKRFLDAITRAPFNVREGRTSDGRRVFGCKLLPVEESHVIGGTNGTLTIPPPTPPTGGGTLPFSAMLKAAAHNESAEAEAEGDDDDKDDNGGGSPITPDPTPTVPPTATSESIVNPFAVLAHTTPEAASATPTDATPTGSNGGSGRDHPALARMSVEFWRIVDERGVVVPKPTLTLASDNQFAEWGARQQYSGAVRRLSPVVTLAELAASLHLPPEMARAYLRAANPILKDCGVTLLERRLTTDGDLTSVDSYTGTFIKKTDKNAVSAQVGRAKRELTQLKRDKGVEPAAVRAAEQRYAALSEHLSEMKKVSEYLPVERQAFVIVRNPEFAATKEN</sequence>
<feature type="domain" description="DUF3854" evidence="5">
    <location>
        <begin position="172"/>
        <end position="284"/>
    </location>
</feature>
<evidence type="ECO:0000256" key="2">
    <source>
        <dbReference type="SAM" id="Coils"/>
    </source>
</evidence>
<name>A0ABS5RLC1_9MYCO</name>
<feature type="region of interest" description="Disordered" evidence="3">
    <location>
        <begin position="861"/>
        <end position="886"/>
    </location>
</feature>
<feature type="region of interest" description="Disordered" evidence="3">
    <location>
        <begin position="779"/>
        <end position="847"/>
    </location>
</feature>
<evidence type="ECO:0000313" key="8">
    <source>
        <dbReference type="Proteomes" id="UP001519535"/>
    </source>
</evidence>
<dbReference type="EMBL" id="JAHCLR010000036">
    <property type="protein sequence ID" value="MBS9535090.1"/>
    <property type="molecule type" value="Genomic_DNA"/>
</dbReference>
<keyword evidence="2" id="KW-0175">Coiled coil</keyword>
<proteinExistence type="predicted"/>
<protein>
    <submittedName>
        <fullName evidence="7">DUF3854 domain-containing protein</fullName>
    </submittedName>
</protein>
<dbReference type="PANTHER" id="PTHR35372:SF2">
    <property type="entry name" value="SF3 HELICASE DOMAIN-CONTAINING PROTEIN"/>
    <property type="match status" value="1"/>
</dbReference>
<evidence type="ECO:0000256" key="1">
    <source>
        <dbReference type="ARBA" id="ARBA00022801"/>
    </source>
</evidence>
<evidence type="ECO:0000313" key="7">
    <source>
        <dbReference type="EMBL" id="MBS9535090.1"/>
    </source>
</evidence>
<feature type="compositionally biased region" description="Low complexity" evidence="3">
    <location>
        <begin position="861"/>
        <end position="875"/>
    </location>
</feature>
<evidence type="ECO:0000256" key="3">
    <source>
        <dbReference type="SAM" id="MobiDB-lite"/>
    </source>
</evidence>
<dbReference type="Proteomes" id="UP001519535">
    <property type="component" value="Unassembled WGS sequence"/>
</dbReference>
<gene>
    <name evidence="7" type="ORF">KIH27_15995</name>
</gene>
<dbReference type="PANTHER" id="PTHR35372">
    <property type="entry name" value="ATP BINDING PROTEIN-RELATED"/>
    <property type="match status" value="1"/>
</dbReference>
<feature type="coiled-coil region" evidence="2">
    <location>
        <begin position="1000"/>
        <end position="1048"/>
    </location>
</feature>
<dbReference type="InterPro" id="IPR027417">
    <property type="entry name" value="P-loop_NTPase"/>
</dbReference>
<dbReference type="NCBIfam" id="TIGR01613">
    <property type="entry name" value="primase_Cterm"/>
    <property type="match status" value="1"/>
</dbReference>
<keyword evidence="1" id="KW-0378">Hydrolase</keyword>
<feature type="region of interest" description="Disordered" evidence="3">
    <location>
        <begin position="1"/>
        <end position="33"/>
    </location>
</feature>
<dbReference type="InterPro" id="IPR024385">
    <property type="entry name" value="DUF3854"/>
</dbReference>
<reference evidence="7 8" key="1">
    <citation type="submission" date="2021-05" db="EMBL/GenBank/DDBJ databases">
        <title>Mycobacterium acidophilum sp. nov., an extremely acid-tolerant member of the genus Mycobacterium.</title>
        <authorList>
            <person name="Xia J."/>
        </authorList>
    </citation>
    <scope>NUCLEOTIDE SEQUENCE [LARGE SCALE GENOMIC DNA]</scope>
    <source>
        <strain evidence="7 8">M1</strain>
    </source>
</reference>